<feature type="transmembrane region" description="Helical" evidence="12">
    <location>
        <begin position="585"/>
        <end position="604"/>
    </location>
</feature>
<protein>
    <submittedName>
        <fullName evidence="16">Arabinosyltransferase domain-containing protein</fullName>
    </submittedName>
</protein>
<evidence type="ECO:0000256" key="3">
    <source>
        <dbReference type="ARBA" id="ARBA00008195"/>
    </source>
</evidence>
<evidence type="ECO:0000259" key="14">
    <source>
        <dbReference type="Pfam" id="PF14896"/>
    </source>
</evidence>
<dbReference type="InterPro" id="IPR027451">
    <property type="entry name" value="EmbABC_dom1"/>
</dbReference>
<dbReference type="GO" id="GO:0005886">
    <property type="term" value="C:plasma membrane"/>
    <property type="evidence" value="ECO:0007669"/>
    <property type="project" value="UniProtKB-SubCell"/>
</dbReference>
<dbReference type="Gene3D" id="3.40.190.160">
    <property type="match status" value="1"/>
</dbReference>
<feature type="transmembrane region" description="Helical" evidence="12">
    <location>
        <begin position="683"/>
        <end position="703"/>
    </location>
</feature>
<dbReference type="Pfam" id="PF04602">
    <property type="entry name" value="Arabinose_trans"/>
    <property type="match status" value="1"/>
</dbReference>
<feature type="domain" description="Arabinosyltransferas concanavalin like" evidence="15">
    <location>
        <begin position="59"/>
        <end position="225"/>
    </location>
</feature>
<feature type="compositionally biased region" description="Basic and acidic residues" evidence="11">
    <location>
        <begin position="1119"/>
        <end position="1132"/>
    </location>
</feature>
<reference evidence="16" key="1">
    <citation type="journal article" date="2021" name="PeerJ">
        <title>Extensive microbial diversity within the chicken gut microbiome revealed by metagenomics and culture.</title>
        <authorList>
            <person name="Gilroy R."/>
            <person name="Ravi A."/>
            <person name="Getino M."/>
            <person name="Pursley I."/>
            <person name="Horton D.L."/>
            <person name="Alikhan N.F."/>
            <person name="Baker D."/>
            <person name="Gharbi K."/>
            <person name="Hall N."/>
            <person name="Watson M."/>
            <person name="Adriaenssens E.M."/>
            <person name="Foster-Nyarko E."/>
            <person name="Jarju S."/>
            <person name="Secka A."/>
            <person name="Antonio M."/>
            <person name="Oren A."/>
            <person name="Chaudhuri R.R."/>
            <person name="La Ragione R."/>
            <person name="Hildebrand F."/>
            <person name="Pallen M.J."/>
        </authorList>
    </citation>
    <scope>NUCLEOTIDE SEQUENCE</scope>
    <source>
        <strain evidence="16">ChiHjej13B12-4958</strain>
    </source>
</reference>
<dbReference type="GO" id="GO:0052636">
    <property type="term" value="F:arabinosyltransferase activity"/>
    <property type="evidence" value="ECO:0007669"/>
    <property type="project" value="InterPro"/>
</dbReference>
<keyword evidence="10" id="KW-0961">Cell wall biogenesis/degradation</keyword>
<feature type="transmembrane region" description="Helical" evidence="12">
    <location>
        <begin position="731"/>
        <end position="752"/>
    </location>
</feature>
<evidence type="ECO:0000256" key="5">
    <source>
        <dbReference type="ARBA" id="ARBA00022676"/>
    </source>
</evidence>
<evidence type="ECO:0000256" key="9">
    <source>
        <dbReference type="ARBA" id="ARBA00023136"/>
    </source>
</evidence>
<feature type="transmembrane region" description="Helical" evidence="12">
    <location>
        <begin position="640"/>
        <end position="663"/>
    </location>
</feature>
<evidence type="ECO:0000256" key="8">
    <source>
        <dbReference type="ARBA" id="ARBA00022989"/>
    </source>
</evidence>
<dbReference type="EMBL" id="DWVP01000023">
    <property type="protein sequence ID" value="HJC85949.1"/>
    <property type="molecule type" value="Genomic_DNA"/>
</dbReference>
<feature type="transmembrane region" description="Helical" evidence="12">
    <location>
        <begin position="555"/>
        <end position="573"/>
    </location>
</feature>
<dbReference type="AlphaFoldDB" id="A0A9D2TRD0"/>
<feature type="domain" description="Arabinosyltransferase C-terminal" evidence="14">
    <location>
        <begin position="752"/>
        <end position="1143"/>
    </location>
</feature>
<dbReference type="GO" id="GO:0071555">
    <property type="term" value="P:cell wall organization"/>
    <property type="evidence" value="ECO:0007669"/>
    <property type="project" value="UniProtKB-KW"/>
</dbReference>
<dbReference type="InterPro" id="IPR040920">
    <property type="entry name" value="Arabino_trans_N"/>
</dbReference>
<keyword evidence="5" id="KW-0328">Glycosyltransferase</keyword>
<accession>A0A9D2TRD0</accession>
<evidence type="ECO:0000256" key="10">
    <source>
        <dbReference type="ARBA" id="ARBA00023316"/>
    </source>
</evidence>
<comment type="function">
    <text evidence="1">Arabinosyl transferase responsible for the polymerization of arabinose into the arabinan of arabinogalactan.</text>
</comment>
<dbReference type="InterPro" id="IPR042486">
    <property type="entry name" value="Arabino_trans_C_2"/>
</dbReference>
<dbReference type="Gene3D" id="2.60.120.940">
    <property type="entry name" value="EmbC, C-terminal domain, subdomain 2"/>
    <property type="match status" value="1"/>
</dbReference>
<evidence type="ECO:0000256" key="12">
    <source>
        <dbReference type="SAM" id="Phobius"/>
    </source>
</evidence>
<comment type="caution">
    <text evidence="16">The sequence shown here is derived from an EMBL/GenBank/DDBJ whole genome shotgun (WGS) entry which is preliminary data.</text>
</comment>
<evidence type="ECO:0000313" key="17">
    <source>
        <dbReference type="Proteomes" id="UP000823858"/>
    </source>
</evidence>
<dbReference type="InterPro" id="IPR032731">
    <property type="entry name" value="Arabino_trans_C"/>
</dbReference>
<feature type="transmembrane region" description="Helical" evidence="12">
    <location>
        <begin position="273"/>
        <end position="293"/>
    </location>
</feature>
<feature type="transmembrane region" description="Helical" evidence="12">
    <location>
        <begin position="349"/>
        <end position="371"/>
    </location>
</feature>
<evidence type="ECO:0000313" key="16">
    <source>
        <dbReference type="EMBL" id="HJC85949.1"/>
    </source>
</evidence>
<dbReference type="Pfam" id="PF17689">
    <property type="entry name" value="Arabino_trans_N"/>
    <property type="match status" value="1"/>
</dbReference>
<feature type="transmembrane region" description="Helical" evidence="12">
    <location>
        <begin position="489"/>
        <end position="508"/>
    </location>
</feature>
<sequence length="1145" mass="123510">MSRLEQDAPGESSETAPKDSPTTSTTPSASGVDRLKRIAVISGLAGLILFLLTPFLPVNQEQSSFSWPQDNDLTSVNAPLMAYHPQDMDITLPIGEVRDLNGTQTTVLSTVPNNAEDATLRGLFVRSTPDGLDVVVRNSVALSVDTADLADLPADAQLRITSDANETRAWIPDATDSDGNALEGGFGDDIRPMLTGIFTEMTNSPENAAAAIDAGLQVDVTVDSRFTSTPSMVKIAAMILGVIFTVISLTALHKMDILDRRTTARRRFFPAGWWRPRWLDGVVGGVLVVWYFIGANTADDGYLLTMARSSIESGYMSNYYRWFGVSESPFGAPYYDLLALMTHVSTSSIWMRLPVLIASFLTWMLLSREVLPRLGTKIGQRKVAHWTAAMVFLAFAMTYNNGLRPEPVIALGALLTWVCMERAIATGRLLPAAIGVIVAAFSLAAGPTGLMAVASILVALSGLIRIVVRRLPLLGAGEGASRKRIFGAVSAQIAPFLAAGTAVLIAVFGDQTFASVMEAIGVRGPVGPSLSWYEEPTRYTELLKQTVDGSFPRRFSVLMMLLCLAVVIGSMLRNRRVPGTAHGPALRLTMVIIGTMFFMTFTPTKWTHHFGVYAGIAAGLAALAAVAASTMAMRSARNRLIFLGGCLLLFAFTLAGTNGWWYISSFGVPWWDKTVQIAGIEMSTVTMILALLVMLFGVIVGFLNDIREAKATTNDELRDIDEKEAAQAKRFAGVASAPIAVLTAIVVVFNLASLGKAVVGQWPAYTVGKGNLTSLTGDSCGLGGAALVEADTNDSFLEPIGDTDFSDSLVSENSRGFQENNIPNRIEERSSSSSSSPQTSAVATDAYGSSEEDDATDIGPGGGQSVRPGANGSYAQLPFGIDRYSVPVIGSFTNGLQLQAETTTSWYSLPERSEDSPLLIISAAGEVSHLDMNGVRQYGQELKLEYGRTEESAEDGVEWIGDMEPLDIDTAPQWRNLRFPLDELPDDADAVRIRAADFNVTPDQWLAFTPPRVPELVSLGEVIGDAPTLQDWSVPLQFPCQRPFDHYAGVAEVPQYQISPDHDAKKSHAPVMDYYGGGVGGLTQMTTHGTELPTYLENDWQRDWGVITELTPFGSSTGEEPKQVELDMETHSRSGLWSPGPMRLS</sequence>
<keyword evidence="4" id="KW-1003">Cell membrane</keyword>
<keyword evidence="7 12" id="KW-0812">Transmembrane</keyword>
<keyword evidence="6" id="KW-0808">Transferase</keyword>
<feature type="domain" description="Arabinofuranosyltransferase central" evidence="13">
    <location>
        <begin position="229"/>
        <end position="700"/>
    </location>
</feature>
<feature type="compositionally biased region" description="Polar residues" evidence="11">
    <location>
        <begin position="807"/>
        <end position="823"/>
    </location>
</feature>
<feature type="transmembrane region" description="Helical" evidence="12">
    <location>
        <begin position="610"/>
        <end position="628"/>
    </location>
</feature>
<feature type="region of interest" description="Disordered" evidence="11">
    <location>
        <begin position="1113"/>
        <end position="1145"/>
    </location>
</feature>
<dbReference type="Proteomes" id="UP000823858">
    <property type="component" value="Unassembled WGS sequence"/>
</dbReference>
<evidence type="ECO:0000259" key="13">
    <source>
        <dbReference type="Pfam" id="PF04602"/>
    </source>
</evidence>
<feature type="region of interest" description="Disordered" evidence="11">
    <location>
        <begin position="1"/>
        <end position="30"/>
    </location>
</feature>
<dbReference type="GO" id="GO:0071766">
    <property type="term" value="P:Actinobacterium-type cell wall biogenesis"/>
    <property type="evidence" value="ECO:0007669"/>
    <property type="project" value="InterPro"/>
</dbReference>
<keyword evidence="9 12" id="KW-0472">Membrane</keyword>
<feature type="transmembrane region" description="Helical" evidence="12">
    <location>
        <begin position="383"/>
        <end position="402"/>
    </location>
</feature>
<dbReference type="Gene3D" id="2.60.120.610">
    <property type="entry name" value="arabinofuranosyltransferase like domain"/>
    <property type="match status" value="1"/>
</dbReference>
<dbReference type="InterPro" id="IPR007680">
    <property type="entry name" value="Arabino_trans_central"/>
</dbReference>
<evidence type="ECO:0000256" key="2">
    <source>
        <dbReference type="ARBA" id="ARBA00004651"/>
    </source>
</evidence>
<keyword evidence="8 12" id="KW-1133">Transmembrane helix</keyword>
<feature type="region of interest" description="Disordered" evidence="11">
    <location>
        <begin position="807"/>
        <end position="870"/>
    </location>
</feature>
<name>A0A9D2TRD0_9CORY</name>
<evidence type="ECO:0000256" key="11">
    <source>
        <dbReference type="SAM" id="MobiDB-lite"/>
    </source>
</evidence>
<proteinExistence type="inferred from homology"/>
<evidence type="ECO:0000256" key="1">
    <source>
        <dbReference type="ARBA" id="ARBA00003001"/>
    </source>
</evidence>
<reference evidence="16" key="2">
    <citation type="submission" date="2021-04" db="EMBL/GenBank/DDBJ databases">
        <authorList>
            <person name="Gilroy R."/>
        </authorList>
    </citation>
    <scope>NUCLEOTIDE SEQUENCE</scope>
    <source>
        <strain evidence="16">ChiHjej13B12-4958</strain>
    </source>
</reference>
<comment type="similarity">
    <text evidence="3">Belongs to the emb family.</text>
</comment>
<dbReference type="Pfam" id="PF14896">
    <property type="entry name" value="Arabino_trans_C"/>
    <property type="match status" value="1"/>
</dbReference>
<feature type="compositionally biased region" description="Low complexity" evidence="11">
    <location>
        <begin position="20"/>
        <end position="30"/>
    </location>
</feature>
<gene>
    <name evidence="16" type="ORF">H9751_10495</name>
</gene>
<feature type="transmembrane region" description="Helical" evidence="12">
    <location>
        <begin position="451"/>
        <end position="468"/>
    </location>
</feature>
<feature type="transmembrane region" description="Helical" evidence="12">
    <location>
        <begin position="232"/>
        <end position="252"/>
    </location>
</feature>
<organism evidence="16 17">
    <name type="scientific">Candidatus Corynebacterium faecigallinarum</name>
    <dbReference type="NCBI Taxonomy" id="2838528"/>
    <lineage>
        <taxon>Bacteria</taxon>
        <taxon>Bacillati</taxon>
        <taxon>Actinomycetota</taxon>
        <taxon>Actinomycetes</taxon>
        <taxon>Mycobacteriales</taxon>
        <taxon>Corynebacteriaceae</taxon>
        <taxon>Corynebacterium</taxon>
    </lineage>
</organism>
<comment type="subcellular location">
    <subcellularLocation>
        <location evidence="2">Cell membrane</location>
        <topology evidence="2">Multi-pass membrane protein</topology>
    </subcellularLocation>
</comment>
<evidence type="ECO:0000256" key="4">
    <source>
        <dbReference type="ARBA" id="ARBA00022475"/>
    </source>
</evidence>
<evidence type="ECO:0000259" key="15">
    <source>
        <dbReference type="Pfam" id="PF17689"/>
    </source>
</evidence>
<evidence type="ECO:0000256" key="6">
    <source>
        <dbReference type="ARBA" id="ARBA00022679"/>
    </source>
</evidence>
<evidence type="ECO:0000256" key="7">
    <source>
        <dbReference type="ARBA" id="ARBA00022692"/>
    </source>
</evidence>